<comment type="caution">
    <text evidence="1">The sequence shown here is derived from an EMBL/GenBank/DDBJ whole genome shotgun (WGS) entry which is preliminary data.</text>
</comment>
<evidence type="ECO:0000313" key="1">
    <source>
        <dbReference type="EMBL" id="KAL3884185.1"/>
    </source>
</evidence>
<protein>
    <submittedName>
        <fullName evidence="1">Uncharacterized protein</fullName>
    </submittedName>
</protein>
<gene>
    <name evidence="1" type="ORF">ACJMK2_030405</name>
</gene>
<dbReference type="Proteomes" id="UP001634394">
    <property type="component" value="Unassembled WGS sequence"/>
</dbReference>
<evidence type="ECO:0000313" key="2">
    <source>
        <dbReference type="Proteomes" id="UP001634394"/>
    </source>
</evidence>
<sequence length="52" mass="5857">KSGDRNEAFYINTVVDNGIKTSATATTRQYEVLDQNRMENTQSQYTVILSKG</sequence>
<proteinExistence type="predicted"/>
<reference evidence="1 2" key="1">
    <citation type="submission" date="2024-11" db="EMBL/GenBank/DDBJ databases">
        <title>Chromosome-level genome assembly of the freshwater bivalve Anodonta woodiana.</title>
        <authorList>
            <person name="Chen X."/>
        </authorList>
    </citation>
    <scope>NUCLEOTIDE SEQUENCE [LARGE SCALE GENOMIC DNA]</scope>
    <source>
        <strain evidence="1">MN2024</strain>
        <tissue evidence="1">Gills</tissue>
    </source>
</reference>
<feature type="non-terminal residue" evidence="1">
    <location>
        <position position="1"/>
    </location>
</feature>
<dbReference type="AlphaFoldDB" id="A0ABD3XGV8"/>
<dbReference type="EMBL" id="JBJQND010000003">
    <property type="protein sequence ID" value="KAL3884185.1"/>
    <property type="molecule type" value="Genomic_DNA"/>
</dbReference>
<name>A0ABD3XGV8_SINWO</name>
<organism evidence="1 2">
    <name type="scientific">Sinanodonta woodiana</name>
    <name type="common">Chinese pond mussel</name>
    <name type="synonym">Anodonta woodiana</name>
    <dbReference type="NCBI Taxonomy" id="1069815"/>
    <lineage>
        <taxon>Eukaryota</taxon>
        <taxon>Metazoa</taxon>
        <taxon>Spiralia</taxon>
        <taxon>Lophotrochozoa</taxon>
        <taxon>Mollusca</taxon>
        <taxon>Bivalvia</taxon>
        <taxon>Autobranchia</taxon>
        <taxon>Heteroconchia</taxon>
        <taxon>Palaeoheterodonta</taxon>
        <taxon>Unionida</taxon>
        <taxon>Unionoidea</taxon>
        <taxon>Unionidae</taxon>
        <taxon>Unioninae</taxon>
        <taxon>Sinanodonta</taxon>
    </lineage>
</organism>
<keyword evidence="2" id="KW-1185">Reference proteome</keyword>
<accession>A0ABD3XGV8</accession>